<dbReference type="KEGG" id="tva:4773536"/>
<reference evidence="1" key="1">
    <citation type="submission" date="2006-10" db="EMBL/GenBank/DDBJ databases">
        <authorList>
            <person name="Amadeo P."/>
            <person name="Zhao Q."/>
            <person name="Wortman J."/>
            <person name="Fraser-Liggett C."/>
            <person name="Carlton J."/>
        </authorList>
    </citation>
    <scope>NUCLEOTIDE SEQUENCE</scope>
    <source>
        <strain evidence="1">G3</strain>
    </source>
</reference>
<keyword evidence="2" id="KW-1185">Reference proteome</keyword>
<name>A2DVI2_TRIV3</name>
<protein>
    <submittedName>
        <fullName evidence="1">Uncharacterized protein</fullName>
    </submittedName>
</protein>
<dbReference type="VEuPathDB" id="TrichDB:TVAGG3_0275400"/>
<gene>
    <name evidence="1" type="ORF">TVAG_495390</name>
</gene>
<dbReference type="EMBL" id="DS113254">
    <property type="protein sequence ID" value="EAY15524.1"/>
    <property type="molecule type" value="Genomic_DNA"/>
</dbReference>
<proteinExistence type="predicted"/>
<sequence>MCDGCYTMWKWKPETGVIVKAKDLKENLSSAELKLPPEWENEISAEAFIDNNDTLKQMEALVSGLVENDDWMEPIPLNIY</sequence>
<evidence type="ECO:0000313" key="1">
    <source>
        <dbReference type="EMBL" id="EAY15524.1"/>
    </source>
</evidence>
<reference evidence="1" key="2">
    <citation type="journal article" date="2007" name="Science">
        <title>Draft genome sequence of the sexually transmitted pathogen Trichomonas vaginalis.</title>
        <authorList>
            <person name="Carlton J.M."/>
            <person name="Hirt R.P."/>
            <person name="Silva J.C."/>
            <person name="Delcher A.L."/>
            <person name="Schatz M."/>
            <person name="Zhao Q."/>
            <person name="Wortman J.R."/>
            <person name="Bidwell S.L."/>
            <person name="Alsmark U.C.M."/>
            <person name="Besteiro S."/>
            <person name="Sicheritz-Ponten T."/>
            <person name="Noel C.J."/>
            <person name="Dacks J.B."/>
            <person name="Foster P.G."/>
            <person name="Simillion C."/>
            <person name="Van de Peer Y."/>
            <person name="Miranda-Saavedra D."/>
            <person name="Barton G.J."/>
            <person name="Westrop G.D."/>
            <person name="Mueller S."/>
            <person name="Dessi D."/>
            <person name="Fiori P.L."/>
            <person name="Ren Q."/>
            <person name="Paulsen I."/>
            <person name="Zhang H."/>
            <person name="Bastida-Corcuera F.D."/>
            <person name="Simoes-Barbosa A."/>
            <person name="Brown M.T."/>
            <person name="Hayes R.D."/>
            <person name="Mukherjee M."/>
            <person name="Okumura C.Y."/>
            <person name="Schneider R."/>
            <person name="Smith A.J."/>
            <person name="Vanacova S."/>
            <person name="Villalvazo M."/>
            <person name="Haas B.J."/>
            <person name="Pertea M."/>
            <person name="Feldblyum T.V."/>
            <person name="Utterback T.R."/>
            <person name="Shu C.L."/>
            <person name="Osoegawa K."/>
            <person name="de Jong P.J."/>
            <person name="Hrdy I."/>
            <person name="Horvathova L."/>
            <person name="Zubacova Z."/>
            <person name="Dolezal P."/>
            <person name="Malik S.B."/>
            <person name="Logsdon J.M. Jr."/>
            <person name="Henze K."/>
            <person name="Gupta A."/>
            <person name="Wang C.C."/>
            <person name="Dunne R.L."/>
            <person name="Upcroft J.A."/>
            <person name="Upcroft P."/>
            <person name="White O."/>
            <person name="Salzberg S.L."/>
            <person name="Tang P."/>
            <person name="Chiu C.-H."/>
            <person name="Lee Y.-S."/>
            <person name="Embley T.M."/>
            <person name="Coombs G.H."/>
            <person name="Mottram J.C."/>
            <person name="Tachezy J."/>
            <person name="Fraser-Liggett C.M."/>
            <person name="Johnson P.J."/>
        </authorList>
    </citation>
    <scope>NUCLEOTIDE SEQUENCE [LARGE SCALE GENOMIC DNA]</scope>
    <source>
        <strain evidence="1">G3</strain>
    </source>
</reference>
<dbReference type="VEuPathDB" id="TrichDB:TVAG_495390"/>
<dbReference type="SMR" id="A2DVI2"/>
<dbReference type="Proteomes" id="UP000001542">
    <property type="component" value="Unassembled WGS sequence"/>
</dbReference>
<dbReference type="InParanoid" id="A2DVI2"/>
<dbReference type="RefSeq" id="XP_001327747.1">
    <property type="nucleotide sequence ID" value="XM_001327712.1"/>
</dbReference>
<evidence type="ECO:0000313" key="2">
    <source>
        <dbReference type="Proteomes" id="UP000001542"/>
    </source>
</evidence>
<organism evidence="1 2">
    <name type="scientific">Trichomonas vaginalis (strain ATCC PRA-98 / G3)</name>
    <dbReference type="NCBI Taxonomy" id="412133"/>
    <lineage>
        <taxon>Eukaryota</taxon>
        <taxon>Metamonada</taxon>
        <taxon>Parabasalia</taxon>
        <taxon>Trichomonadida</taxon>
        <taxon>Trichomonadidae</taxon>
        <taxon>Trichomonas</taxon>
    </lineage>
</organism>
<accession>A2DVI2</accession>
<dbReference type="AlphaFoldDB" id="A2DVI2"/>